<dbReference type="Proteomes" id="UP000679307">
    <property type="component" value="Chromosome"/>
</dbReference>
<sequence length="72" mass="8127">MFLRVLDAVDATEASSTERLDVILVGLLELAPTDPRVRERIEGLLEAHAITEEQLGRRLLARAWLQDEKEST</sequence>
<evidence type="ECO:0000313" key="1">
    <source>
        <dbReference type="EMBL" id="QVT77782.1"/>
    </source>
</evidence>
<accession>A0ABX8ECN4</accession>
<organism evidence="1 2">
    <name type="scientific">Nocardioides aquaticus</name>
    <dbReference type="NCBI Taxonomy" id="160826"/>
    <lineage>
        <taxon>Bacteria</taxon>
        <taxon>Bacillati</taxon>
        <taxon>Actinomycetota</taxon>
        <taxon>Actinomycetes</taxon>
        <taxon>Propionibacteriales</taxon>
        <taxon>Nocardioidaceae</taxon>
        <taxon>Nocardioides</taxon>
    </lineage>
</organism>
<keyword evidence="2" id="KW-1185">Reference proteome</keyword>
<dbReference type="EMBL" id="CP075371">
    <property type="protein sequence ID" value="QVT77782.1"/>
    <property type="molecule type" value="Genomic_DNA"/>
</dbReference>
<proteinExistence type="predicted"/>
<protein>
    <submittedName>
        <fullName evidence="1">Uncharacterized protein</fullName>
    </submittedName>
</protein>
<evidence type="ECO:0000313" key="2">
    <source>
        <dbReference type="Proteomes" id="UP000679307"/>
    </source>
</evidence>
<gene>
    <name evidence="1" type="ORF">ENKNEFLB_00151</name>
</gene>
<reference evidence="1 2" key="1">
    <citation type="submission" date="2021-05" db="EMBL/GenBank/DDBJ databases">
        <title>Complete genome of Nocardioides aquaticus KCTC 9944T isolated from meromictic and hypersaline Ekho Lake, Antarctica.</title>
        <authorList>
            <person name="Hwang K."/>
            <person name="Kim K.M."/>
            <person name="Choe H."/>
        </authorList>
    </citation>
    <scope>NUCLEOTIDE SEQUENCE [LARGE SCALE GENOMIC DNA]</scope>
    <source>
        <strain evidence="1 2">KCTC 9944</strain>
    </source>
</reference>
<name>A0ABX8ECN4_9ACTN</name>